<evidence type="ECO:0000259" key="1">
    <source>
        <dbReference type="PROSITE" id="PS50879"/>
    </source>
</evidence>
<dbReference type="InterPro" id="IPR036397">
    <property type="entry name" value="RNaseH_sf"/>
</dbReference>
<comment type="caution">
    <text evidence="2">The sequence shown here is derived from an EMBL/GenBank/DDBJ whole genome shotgun (WGS) entry which is preliminary data.</text>
</comment>
<accession>A0AAD9XM45</accession>
<evidence type="ECO:0000313" key="2">
    <source>
        <dbReference type="EMBL" id="KAK2662084.1"/>
    </source>
</evidence>
<proteinExistence type="predicted"/>
<dbReference type="Gene3D" id="3.30.420.10">
    <property type="entry name" value="Ribonuclease H-like superfamily/Ribonuclease H"/>
    <property type="match status" value="1"/>
</dbReference>
<protein>
    <recommendedName>
        <fullName evidence="1">RNase H type-1 domain-containing protein</fullName>
    </recommendedName>
</protein>
<dbReference type="InterPro" id="IPR012337">
    <property type="entry name" value="RNaseH-like_sf"/>
</dbReference>
<dbReference type="GO" id="GO:0003676">
    <property type="term" value="F:nucleic acid binding"/>
    <property type="evidence" value="ECO:0007669"/>
    <property type="project" value="InterPro"/>
</dbReference>
<feature type="domain" description="RNase H type-1" evidence="1">
    <location>
        <begin position="209"/>
        <end position="273"/>
    </location>
</feature>
<dbReference type="EMBL" id="JANJYI010000001">
    <property type="protein sequence ID" value="KAK2662084.1"/>
    <property type="molecule type" value="Genomic_DNA"/>
</dbReference>
<organism evidence="2 3">
    <name type="scientific">Dipteronia dyeriana</name>
    <dbReference type="NCBI Taxonomy" id="168575"/>
    <lineage>
        <taxon>Eukaryota</taxon>
        <taxon>Viridiplantae</taxon>
        <taxon>Streptophyta</taxon>
        <taxon>Embryophyta</taxon>
        <taxon>Tracheophyta</taxon>
        <taxon>Spermatophyta</taxon>
        <taxon>Magnoliopsida</taxon>
        <taxon>eudicotyledons</taxon>
        <taxon>Gunneridae</taxon>
        <taxon>Pentapetalae</taxon>
        <taxon>rosids</taxon>
        <taxon>malvids</taxon>
        <taxon>Sapindales</taxon>
        <taxon>Sapindaceae</taxon>
        <taxon>Hippocastanoideae</taxon>
        <taxon>Acereae</taxon>
        <taxon>Dipteronia</taxon>
    </lineage>
</organism>
<keyword evidence="3" id="KW-1185">Reference proteome</keyword>
<dbReference type="PANTHER" id="PTHR33710">
    <property type="entry name" value="BNAC02G09200D PROTEIN"/>
    <property type="match status" value="1"/>
</dbReference>
<sequence>MTGSLFTWTNGRGCDGIRSRVEERLDRALCLEGWLSSWLLINCYTLPILHSDHNRIMVDAKLSTLTGSKPFRFLRIWVDHEDFSNSVARICSSTAQPGLSIVDQFIPSLVTDNDNNLLIMVPSAEDIIKQFFAAGTYYVCSSIWPGIKDHYFSLMEETRWLIDIRDSNHLITGGMYNSQYEVLLLRHIQVVHRPCKASKILEVFWRSHPPGWIKVNTDGSSNGSPGPSGCGGIFRNCRRFVKGCFVVPLGVMYAFEVELLAVFKAIEFAHIYG</sequence>
<dbReference type="InterPro" id="IPR002156">
    <property type="entry name" value="RNaseH_domain"/>
</dbReference>
<dbReference type="AlphaFoldDB" id="A0AAD9XM45"/>
<name>A0AAD9XM45_9ROSI</name>
<gene>
    <name evidence="2" type="ORF">Ddye_000658</name>
</gene>
<reference evidence="2" key="1">
    <citation type="journal article" date="2023" name="Plant J.">
        <title>Genome sequences and population genomics provide insights into the demographic history, inbreeding, and mutation load of two 'living fossil' tree species of Dipteronia.</title>
        <authorList>
            <person name="Feng Y."/>
            <person name="Comes H.P."/>
            <person name="Chen J."/>
            <person name="Zhu S."/>
            <person name="Lu R."/>
            <person name="Zhang X."/>
            <person name="Li P."/>
            <person name="Qiu J."/>
            <person name="Olsen K.M."/>
            <person name="Qiu Y."/>
        </authorList>
    </citation>
    <scope>NUCLEOTIDE SEQUENCE</scope>
    <source>
        <strain evidence="2">KIB01</strain>
    </source>
</reference>
<dbReference type="GO" id="GO:0004523">
    <property type="term" value="F:RNA-DNA hybrid ribonuclease activity"/>
    <property type="evidence" value="ECO:0007669"/>
    <property type="project" value="InterPro"/>
</dbReference>
<evidence type="ECO:0000313" key="3">
    <source>
        <dbReference type="Proteomes" id="UP001280121"/>
    </source>
</evidence>
<dbReference type="PROSITE" id="PS50879">
    <property type="entry name" value="RNASE_H_1"/>
    <property type="match status" value="1"/>
</dbReference>
<dbReference type="PANTHER" id="PTHR33710:SF71">
    <property type="entry name" value="ENDONUCLEASE_EXONUCLEASE_PHOSPHATASE DOMAIN-CONTAINING PROTEIN"/>
    <property type="match status" value="1"/>
</dbReference>
<dbReference type="SUPFAM" id="SSF53098">
    <property type="entry name" value="Ribonuclease H-like"/>
    <property type="match status" value="1"/>
</dbReference>
<dbReference type="Proteomes" id="UP001280121">
    <property type="component" value="Unassembled WGS sequence"/>
</dbReference>